<dbReference type="PIRSF" id="PIRSF006102">
    <property type="entry name" value="NQR_DE"/>
    <property type="match status" value="1"/>
</dbReference>
<dbReference type="PANTHER" id="PTHR30586:SF0">
    <property type="entry name" value="ION-TRANSLOCATING OXIDOREDUCTASE COMPLEX SUBUNIT E"/>
    <property type="match status" value="1"/>
</dbReference>
<dbReference type="Proteomes" id="UP000663722">
    <property type="component" value="Chromosome"/>
</dbReference>
<evidence type="ECO:0000256" key="1">
    <source>
        <dbReference type="ARBA" id="ARBA00004127"/>
    </source>
</evidence>
<accession>A0A975BLZ3</accession>
<dbReference type="PANTHER" id="PTHR30586">
    <property type="entry name" value="ELECTRON TRANSPORT COMPLEX PROTEIN RNFE"/>
    <property type="match status" value="1"/>
</dbReference>
<dbReference type="KEGG" id="dmm:dnm_035240"/>
<name>A0A975BLZ3_9BACT</name>
<keyword evidence="6 7" id="KW-0472">Membrane</keyword>
<sequence length="209" mass="23232">MPVTTKTNKQLFVNGLLNENPIFRLALSMCPAVGISTTVMNGILLGIAVLFVQVFSSCTISLIKNHIHPRIRIPTYTLTIATWVTVIDLVLAAYMPVAYKAMGIFVRLIVAFAIITMRLEVFACKNDFAPSFWDGMGMGFGFMFGMVVLGAIREILGMGTLLGYDILGFRPLLFFVLPAAGFFTVGFMMAIFNYAETLYSRRRKEEKVV</sequence>
<keyword evidence="9" id="KW-1185">Reference proteome</keyword>
<feature type="transmembrane region" description="Helical" evidence="7">
    <location>
        <begin position="43"/>
        <end position="63"/>
    </location>
</feature>
<dbReference type="GO" id="GO:0012505">
    <property type="term" value="C:endomembrane system"/>
    <property type="evidence" value="ECO:0007669"/>
    <property type="project" value="UniProtKB-SubCell"/>
</dbReference>
<evidence type="ECO:0000256" key="6">
    <source>
        <dbReference type="ARBA" id="ARBA00023136"/>
    </source>
</evidence>
<protein>
    <submittedName>
        <fullName evidence="8">Electron transport complex protein, RnfE-like</fullName>
    </submittedName>
</protein>
<evidence type="ECO:0000256" key="4">
    <source>
        <dbReference type="ARBA" id="ARBA00022967"/>
    </source>
</evidence>
<feature type="transmembrane region" description="Helical" evidence="7">
    <location>
        <begin position="131"/>
        <end position="152"/>
    </location>
</feature>
<evidence type="ECO:0000256" key="5">
    <source>
        <dbReference type="ARBA" id="ARBA00022989"/>
    </source>
</evidence>
<organism evidence="8 9">
    <name type="scientific">Desulfonema magnum</name>
    <dbReference type="NCBI Taxonomy" id="45655"/>
    <lineage>
        <taxon>Bacteria</taxon>
        <taxon>Pseudomonadati</taxon>
        <taxon>Thermodesulfobacteriota</taxon>
        <taxon>Desulfobacteria</taxon>
        <taxon>Desulfobacterales</taxon>
        <taxon>Desulfococcaceae</taxon>
        <taxon>Desulfonema</taxon>
    </lineage>
</organism>
<feature type="transmembrane region" description="Helical" evidence="7">
    <location>
        <begin position="75"/>
        <end position="95"/>
    </location>
</feature>
<dbReference type="AlphaFoldDB" id="A0A975BLZ3"/>
<evidence type="ECO:0000256" key="3">
    <source>
        <dbReference type="ARBA" id="ARBA00022692"/>
    </source>
</evidence>
<keyword evidence="3 7" id="KW-0812">Transmembrane</keyword>
<evidence type="ECO:0000256" key="7">
    <source>
        <dbReference type="SAM" id="Phobius"/>
    </source>
</evidence>
<evidence type="ECO:0000256" key="2">
    <source>
        <dbReference type="ARBA" id="ARBA00022448"/>
    </source>
</evidence>
<reference evidence="8" key="1">
    <citation type="journal article" date="2021" name="Microb. Physiol.">
        <title>Proteogenomic Insights into the Physiology of Marine, Sulfate-Reducing, Filamentous Desulfonema limicola and Desulfonema magnum.</title>
        <authorList>
            <person name="Schnaars V."/>
            <person name="Wohlbrand L."/>
            <person name="Scheve S."/>
            <person name="Hinrichs C."/>
            <person name="Reinhardt R."/>
            <person name="Rabus R."/>
        </authorList>
    </citation>
    <scope>NUCLEOTIDE SEQUENCE</scope>
    <source>
        <strain evidence="8">4be13</strain>
    </source>
</reference>
<evidence type="ECO:0000313" key="8">
    <source>
        <dbReference type="EMBL" id="QTA87490.1"/>
    </source>
</evidence>
<gene>
    <name evidence="8" type="ORF">dnm_035240</name>
</gene>
<feature type="transmembrane region" description="Helical" evidence="7">
    <location>
        <begin position="101"/>
        <end position="119"/>
    </location>
</feature>
<keyword evidence="2" id="KW-0813">Transport</keyword>
<dbReference type="EMBL" id="CP061800">
    <property type="protein sequence ID" value="QTA87490.1"/>
    <property type="molecule type" value="Genomic_DNA"/>
</dbReference>
<feature type="transmembrane region" description="Helical" evidence="7">
    <location>
        <begin position="172"/>
        <end position="195"/>
    </location>
</feature>
<keyword evidence="4" id="KW-1278">Translocase</keyword>
<comment type="subcellular location">
    <subcellularLocation>
        <location evidence="1">Endomembrane system</location>
        <topology evidence="1">Multi-pass membrane protein</topology>
    </subcellularLocation>
</comment>
<dbReference type="GO" id="GO:0005886">
    <property type="term" value="C:plasma membrane"/>
    <property type="evidence" value="ECO:0007669"/>
    <property type="project" value="TreeGrafter"/>
</dbReference>
<proteinExistence type="predicted"/>
<keyword evidence="5 7" id="KW-1133">Transmembrane helix</keyword>
<dbReference type="InterPro" id="IPR003667">
    <property type="entry name" value="NqrDE/RnfAE"/>
</dbReference>
<evidence type="ECO:0000313" key="9">
    <source>
        <dbReference type="Proteomes" id="UP000663722"/>
    </source>
</evidence>
<dbReference type="Pfam" id="PF02508">
    <property type="entry name" value="Rnf-Nqr"/>
    <property type="match status" value="1"/>
</dbReference>
<dbReference type="NCBIfam" id="NF009070">
    <property type="entry name" value="PRK12405.1"/>
    <property type="match status" value="1"/>
</dbReference>
<dbReference type="RefSeq" id="WP_207682658.1">
    <property type="nucleotide sequence ID" value="NZ_CP061800.1"/>
</dbReference>